<proteinExistence type="predicted"/>
<feature type="region of interest" description="Disordered" evidence="1">
    <location>
        <begin position="1"/>
        <end position="89"/>
    </location>
</feature>
<evidence type="ECO:0000256" key="1">
    <source>
        <dbReference type="SAM" id="MobiDB-lite"/>
    </source>
</evidence>
<gene>
    <name evidence="2" type="ORF">CSOL1703_00007757</name>
</gene>
<dbReference type="EMBL" id="CABFOC020000091">
    <property type="protein sequence ID" value="CAH0058733.1"/>
    <property type="molecule type" value="Genomic_DNA"/>
</dbReference>
<name>A0A9P0ETA9_9HYPO</name>
<organism evidence="2 3">
    <name type="scientific">Clonostachys solani</name>
    <dbReference type="NCBI Taxonomy" id="160281"/>
    <lineage>
        <taxon>Eukaryota</taxon>
        <taxon>Fungi</taxon>
        <taxon>Dikarya</taxon>
        <taxon>Ascomycota</taxon>
        <taxon>Pezizomycotina</taxon>
        <taxon>Sordariomycetes</taxon>
        <taxon>Hypocreomycetidae</taxon>
        <taxon>Hypocreales</taxon>
        <taxon>Bionectriaceae</taxon>
        <taxon>Clonostachys</taxon>
    </lineage>
</organism>
<evidence type="ECO:0000313" key="3">
    <source>
        <dbReference type="Proteomes" id="UP000775872"/>
    </source>
</evidence>
<evidence type="ECO:0000313" key="2">
    <source>
        <dbReference type="EMBL" id="CAH0058733.1"/>
    </source>
</evidence>
<comment type="caution">
    <text evidence="2">The sequence shown here is derived from an EMBL/GenBank/DDBJ whole genome shotgun (WGS) entry which is preliminary data.</text>
</comment>
<feature type="compositionally biased region" description="Basic and acidic residues" evidence="1">
    <location>
        <begin position="22"/>
        <end position="32"/>
    </location>
</feature>
<feature type="compositionally biased region" description="Polar residues" evidence="1">
    <location>
        <begin position="1"/>
        <end position="17"/>
    </location>
</feature>
<protein>
    <submittedName>
        <fullName evidence="2">Uncharacterized protein</fullName>
    </submittedName>
</protein>
<dbReference type="AlphaFoldDB" id="A0A9P0ETA9"/>
<dbReference type="Proteomes" id="UP000775872">
    <property type="component" value="Unassembled WGS sequence"/>
</dbReference>
<sequence>MSSRMQHPEGTASSFDQQRAGMKREVPRDSRTRSPSPKRPCDSSAKVGAREPDGAESSGVYSEEHAGQEAGQAKVGQEDSESGTTSEWPIPDEKFRARVYDEWHLRLHRPDTIYHGPWFDLRASIAKFAHDNFPPSYLWKDLSKENQAEIEVWASHAQEWMESSERLRSNLFFEAWIFRLLYDHLFSPECQDKWSCEMWKSYGQLQCSLGGHLDGPDSEDGMDSFFNICFHNWRSMSAEMILHVTGRRWHTEPSRLKDILVERLGPLISDPRQPFPKKLDENLYELVHFAIELDLLMIYSTLWLKLEMKVPNTGVIKDFAYDYKDIATHGRFYSPSKAANSITQKVDFISQPSFAIFGKTFTRMESDEHWKAVLSFGNKFNVEAQGPDPVELAINGGEDQGFASAAATLQDTDAKSVEN</sequence>
<keyword evidence="3" id="KW-1185">Reference proteome</keyword>
<accession>A0A9P0ETA9</accession>
<dbReference type="OrthoDB" id="5130600at2759"/>
<reference evidence="2" key="1">
    <citation type="submission" date="2021-10" db="EMBL/GenBank/DDBJ databases">
        <authorList>
            <person name="Piombo E."/>
        </authorList>
    </citation>
    <scope>NUCLEOTIDE SEQUENCE</scope>
</reference>